<name>A0A165JFX0_9BASI</name>
<dbReference type="EMBL" id="KV423920">
    <property type="protein sequence ID" value="KZT61783.1"/>
    <property type="molecule type" value="Genomic_DNA"/>
</dbReference>
<evidence type="ECO:0000313" key="2">
    <source>
        <dbReference type="Proteomes" id="UP000076842"/>
    </source>
</evidence>
<gene>
    <name evidence="1" type="ORF">CALCODRAFT_326070</name>
</gene>
<dbReference type="InParanoid" id="A0A165JFX0"/>
<reference evidence="1 2" key="1">
    <citation type="journal article" date="2016" name="Mol. Biol. Evol.">
        <title>Comparative Genomics of Early-Diverging Mushroom-Forming Fungi Provides Insights into the Origins of Lignocellulose Decay Capabilities.</title>
        <authorList>
            <person name="Nagy L.G."/>
            <person name="Riley R."/>
            <person name="Tritt A."/>
            <person name="Adam C."/>
            <person name="Daum C."/>
            <person name="Floudas D."/>
            <person name="Sun H."/>
            <person name="Yadav J.S."/>
            <person name="Pangilinan J."/>
            <person name="Larsson K.H."/>
            <person name="Matsuura K."/>
            <person name="Barry K."/>
            <person name="Labutti K."/>
            <person name="Kuo R."/>
            <person name="Ohm R.A."/>
            <person name="Bhattacharya S.S."/>
            <person name="Shirouzu T."/>
            <person name="Yoshinaga Y."/>
            <person name="Martin F.M."/>
            <person name="Grigoriev I.V."/>
            <person name="Hibbett D.S."/>
        </authorList>
    </citation>
    <scope>NUCLEOTIDE SEQUENCE [LARGE SCALE GENOMIC DNA]</scope>
    <source>
        <strain evidence="1 2">HHB12733</strain>
    </source>
</reference>
<dbReference type="Proteomes" id="UP000076842">
    <property type="component" value="Unassembled WGS sequence"/>
</dbReference>
<protein>
    <submittedName>
        <fullName evidence="1">Uncharacterized protein</fullName>
    </submittedName>
</protein>
<evidence type="ECO:0000313" key="1">
    <source>
        <dbReference type="EMBL" id="KZT61783.1"/>
    </source>
</evidence>
<proteinExistence type="predicted"/>
<accession>A0A165JFX0</accession>
<sequence>MPQLIFEVSSLRMKACRSAYTPSSGLRHIGCLRLGWSRSQRPMVKRDFRTHTDYLFDVKSGIVQMIHLASKTANALSGIQEVEAANNILETAAKMEGQLKNMEFRRAAEPQKCAEALTAYYCERMESAAQANNESVAFFMMQQSMGEPTFAISFPIPLLSCEDETRLSLLPLSDVRHARASARSYSLAPANRSSFWRPKSSISARKS</sequence>
<keyword evidence="2" id="KW-1185">Reference proteome</keyword>
<organism evidence="1 2">
    <name type="scientific">Calocera cornea HHB12733</name>
    <dbReference type="NCBI Taxonomy" id="1353952"/>
    <lineage>
        <taxon>Eukaryota</taxon>
        <taxon>Fungi</taxon>
        <taxon>Dikarya</taxon>
        <taxon>Basidiomycota</taxon>
        <taxon>Agaricomycotina</taxon>
        <taxon>Dacrymycetes</taxon>
        <taxon>Dacrymycetales</taxon>
        <taxon>Dacrymycetaceae</taxon>
        <taxon>Calocera</taxon>
    </lineage>
</organism>
<dbReference type="AlphaFoldDB" id="A0A165JFX0"/>